<dbReference type="Pfam" id="PF00609">
    <property type="entry name" value="DAGK_acc"/>
    <property type="match status" value="1"/>
</dbReference>
<organism evidence="13 14">
    <name type="scientific">Synchytrium endobioticum</name>
    <dbReference type="NCBI Taxonomy" id="286115"/>
    <lineage>
        <taxon>Eukaryota</taxon>
        <taxon>Fungi</taxon>
        <taxon>Fungi incertae sedis</taxon>
        <taxon>Chytridiomycota</taxon>
        <taxon>Chytridiomycota incertae sedis</taxon>
        <taxon>Chytridiomycetes</taxon>
        <taxon>Synchytriales</taxon>
        <taxon>Synchytriaceae</taxon>
        <taxon>Synchytrium</taxon>
    </lineage>
</organism>
<dbReference type="InterPro" id="IPR017438">
    <property type="entry name" value="ATP-NAD_kinase_N"/>
</dbReference>
<keyword evidence="8 11" id="KW-0472">Membrane</keyword>
<keyword evidence="4 9" id="KW-0547">Nucleotide-binding</keyword>
<dbReference type="Gene3D" id="3.40.50.10330">
    <property type="entry name" value="Probable inorganic polyphosphate/atp-NAD kinase, domain 1"/>
    <property type="match status" value="1"/>
</dbReference>
<evidence type="ECO:0000256" key="9">
    <source>
        <dbReference type="RuleBase" id="RU361128"/>
    </source>
</evidence>
<evidence type="ECO:0000313" key="14">
    <source>
        <dbReference type="Proteomes" id="UP000317494"/>
    </source>
</evidence>
<dbReference type="PANTHER" id="PTHR11255">
    <property type="entry name" value="DIACYLGLYCEROL KINASE"/>
    <property type="match status" value="1"/>
</dbReference>
<name>A0A507DIN8_9FUNG</name>
<dbReference type="GO" id="GO:0005524">
    <property type="term" value="F:ATP binding"/>
    <property type="evidence" value="ECO:0007669"/>
    <property type="project" value="UniProtKB-KW"/>
</dbReference>
<keyword evidence="5" id="KW-0863">Zinc-finger</keyword>
<dbReference type="AlphaFoldDB" id="A0A507DIN8"/>
<evidence type="ECO:0000256" key="1">
    <source>
        <dbReference type="ARBA" id="ARBA00004370"/>
    </source>
</evidence>
<comment type="caution">
    <text evidence="13">The sequence shown here is derived from an EMBL/GenBank/DDBJ whole genome shotgun (WGS) entry which is preliminary data.</text>
</comment>
<dbReference type="SUPFAM" id="SSF111331">
    <property type="entry name" value="NAD kinase/diacylglycerol kinase-like"/>
    <property type="match status" value="1"/>
</dbReference>
<evidence type="ECO:0000256" key="11">
    <source>
        <dbReference type="SAM" id="Phobius"/>
    </source>
</evidence>
<dbReference type="InterPro" id="IPR016064">
    <property type="entry name" value="NAD/diacylglycerol_kinase_sf"/>
</dbReference>
<dbReference type="InterPro" id="IPR000756">
    <property type="entry name" value="Diacylglycerol_kin_accessory"/>
</dbReference>
<evidence type="ECO:0000256" key="5">
    <source>
        <dbReference type="ARBA" id="ARBA00022771"/>
    </source>
</evidence>
<keyword evidence="11" id="KW-1133">Transmembrane helix</keyword>
<evidence type="ECO:0000256" key="6">
    <source>
        <dbReference type="ARBA" id="ARBA00022777"/>
    </source>
</evidence>
<evidence type="ECO:0000256" key="4">
    <source>
        <dbReference type="ARBA" id="ARBA00022741"/>
    </source>
</evidence>
<evidence type="ECO:0000256" key="3">
    <source>
        <dbReference type="ARBA" id="ARBA00022679"/>
    </source>
</evidence>
<dbReference type="GO" id="GO:0016020">
    <property type="term" value="C:membrane"/>
    <property type="evidence" value="ECO:0007669"/>
    <property type="project" value="UniProtKB-SubCell"/>
</dbReference>
<evidence type="ECO:0000259" key="12">
    <source>
        <dbReference type="PROSITE" id="PS50146"/>
    </source>
</evidence>
<dbReference type="GO" id="GO:0007200">
    <property type="term" value="P:phospholipase C-activating G protein-coupled receptor signaling pathway"/>
    <property type="evidence" value="ECO:0007669"/>
    <property type="project" value="InterPro"/>
</dbReference>
<dbReference type="InterPro" id="IPR001206">
    <property type="entry name" value="Diacylglycerol_kinase_cat_dom"/>
</dbReference>
<keyword evidence="7 9" id="KW-0067">ATP-binding</keyword>
<dbReference type="PANTHER" id="PTHR11255:SF54">
    <property type="entry name" value="DIACYLGLYCEROL KINASE THETA"/>
    <property type="match status" value="1"/>
</dbReference>
<reference evidence="13 14" key="1">
    <citation type="journal article" date="2019" name="Sci. Rep.">
        <title>Comparative genomics of chytrid fungi reveal insights into the obligate biotrophic and pathogenic lifestyle of Synchytrium endobioticum.</title>
        <authorList>
            <person name="van de Vossenberg B.T.L.H."/>
            <person name="Warris S."/>
            <person name="Nguyen H.D.T."/>
            <person name="van Gent-Pelzer M.P.E."/>
            <person name="Joly D.L."/>
            <person name="van de Geest H.C."/>
            <person name="Bonants P.J.M."/>
            <person name="Smith D.S."/>
            <person name="Levesque C.A."/>
            <person name="van der Lee T.A.J."/>
        </authorList>
    </citation>
    <scope>NUCLEOTIDE SEQUENCE [LARGE SCALE GENOMIC DNA]</scope>
    <source>
        <strain evidence="13 14">MB42</strain>
    </source>
</reference>
<feature type="compositionally biased region" description="Low complexity" evidence="10">
    <location>
        <begin position="583"/>
        <end position="597"/>
    </location>
</feature>
<feature type="domain" description="DAGKc" evidence="12">
    <location>
        <begin position="196"/>
        <end position="334"/>
    </location>
</feature>
<evidence type="ECO:0000256" key="7">
    <source>
        <dbReference type="ARBA" id="ARBA00022840"/>
    </source>
</evidence>
<keyword evidence="6 9" id="KW-0418">Kinase</keyword>
<evidence type="ECO:0000256" key="10">
    <source>
        <dbReference type="SAM" id="MobiDB-lite"/>
    </source>
</evidence>
<comment type="similarity">
    <text evidence="2 9">Belongs to the eukaryotic diacylglycerol kinase family.</text>
</comment>
<dbReference type="GO" id="GO:0008270">
    <property type="term" value="F:zinc ion binding"/>
    <property type="evidence" value="ECO:0007669"/>
    <property type="project" value="UniProtKB-KW"/>
</dbReference>
<evidence type="ECO:0000256" key="2">
    <source>
        <dbReference type="ARBA" id="ARBA00009280"/>
    </source>
</evidence>
<feature type="transmembrane region" description="Helical" evidence="11">
    <location>
        <begin position="20"/>
        <end position="40"/>
    </location>
</feature>
<evidence type="ECO:0000256" key="8">
    <source>
        <dbReference type="ARBA" id="ARBA00023136"/>
    </source>
</evidence>
<feature type="region of interest" description="Disordered" evidence="10">
    <location>
        <begin position="583"/>
        <end position="620"/>
    </location>
</feature>
<dbReference type="SMART" id="SM00045">
    <property type="entry name" value="DAGKa"/>
    <property type="match status" value="1"/>
</dbReference>
<comment type="catalytic activity">
    <reaction evidence="9">
        <text>a 1,2-diacyl-sn-glycerol + ATP = a 1,2-diacyl-sn-glycero-3-phosphate + ADP + H(+)</text>
        <dbReference type="Rhea" id="RHEA:10272"/>
        <dbReference type="ChEBI" id="CHEBI:15378"/>
        <dbReference type="ChEBI" id="CHEBI:17815"/>
        <dbReference type="ChEBI" id="CHEBI:30616"/>
        <dbReference type="ChEBI" id="CHEBI:58608"/>
        <dbReference type="ChEBI" id="CHEBI:456216"/>
        <dbReference type="EC" id="2.7.1.107"/>
    </reaction>
</comment>
<feature type="compositionally biased region" description="Low complexity" evidence="10">
    <location>
        <begin position="611"/>
        <end position="620"/>
    </location>
</feature>
<dbReference type="EC" id="2.7.1.107" evidence="9"/>
<keyword evidence="3 9" id="KW-0808">Transferase</keyword>
<dbReference type="VEuPathDB" id="FungiDB:SeMB42_g01868"/>
<dbReference type="EMBL" id="QEAN01000052">
    <property type="protein sequence ID" value="TPX51569.1"/>
    <property type="molecule type" value="Genomic_DNA"/>
</dbReference>
<gene>
    <name evidence="13" type="ORF">SeMB42_g01868</name>
</gene>
<keyword evidence="11" id="KW-0812">Transmembrane</keyword>
<sequence length="633" mass="69169">MLKHESSLTWIQDSLRSIFGPYGVLVLVCIVGAAATYQVFRFFWPRTLTYFGLPATSLSSKPPSYVHIWTQGGPFDRGVPTFCNACGKAIVLKGIRCLKHHVPSTDQGMAPADHFGHQWVQGNLHLIPDARCTVCNATVGLEPAMADCRCSCLGPIPNLIVPPWHVLPNTTSSLSKRRNATSTNQPRLRVQLPGHIPIKPLICLVNPRSGAQEAPILLRSLYQILNPIQIIDITRQSPEEIFKAFGSCLSRCQVLVCGGDGTIGWILQVLDKLCPNPRDRPPVGTLPMGTGNDLGRTLGWGGGWTAAEDVLSIINAIKVADVVELDRWCITITSLPPPSPPSPYKPTSFVRGFSSKSSTRPAQKTIVKVCNNYFSVGADARIALDFHRVRESQPHFFRNRFVNKGWYALLGGRQIALNVMSYLGITFKMDLEKEEAALPDSPQHSKLVGATLQLDTSPIIHLDHLGGAVILNIPSYGGGAQIYAPLQSIGAPLQYSDDGAFEALGVLGPLHMGALIAGLSSPEMLGQASKARLHFPMISELPMQLDGEPFLHKGPCTVDIAWHSRVKMLKRREWVMNKRSRYSATSASDSPSTTDQSCTDGSPGTEIDDLVSSSSPVSPSAVFSRRSWTFRWW</sequence>
<comment type="subcellular location">
    <subcellularLocation>
        <location evidence="1">Membrane</location>
    </subcellularLocation>
</comment>
<evidence type="ECO:0000313" key="13">
    <source>
        <dbReference type="EMBL" id="TPX51569.1"/>
    </source>
</evidence>
<accession>A0A507DIN8</accession>
<dbReference type="SMART" id="SM00046">
    <property type="entry name" value="DAGKc"/>
    <property type="match status" value="1"/>
</dbReference>
<dbReference type="STRING" id="286115.A0A507DIN8"/>
<dbReference type="Gene3D" id="2.60.200.40">
    <property type="match status" value="1"/>
</dbReference>
<dbReference type="Proteomes" id="UP000317494">
    <property type="component" value="Unassembled WGS sequence"/>
</dbReference>
<keyword evidence="5" id="KW-0479">Metal-binding</keyword>
<protein>
    <recommendedName>
        <fullName evidence="9">Diacylglycerol kinase</fullName>
        <shortName evidence="9">DAG kinase</shortName>
        <ecNumber evidence="9">2.7.1.107</ecNumber>
    </recommendedName>
</protein>
<proteinExistence type="inferred from homology"/>
<dbReference type="PROSITE" id="PS50146">
    <property type="entry name" value="DAGK"/>
    <property type="match status" value="1"/>
</dbReference>
<dbReference type="Pfam" id="PF00781">
    <property type="entry name" value="DAGK_cat"/>
    <property type="match status" value="1"/>
</dbReference>
<dbReference type="GO" id="GO:0004143">
    <property type="term" value="F:ATP-dependent diacylglycerol kinase activity"/>
    <property type="evidence" value="ECO:0007669"/>
    <property type="project" value="UniProtKB-EC"/>
</dbReference>
<dbReference type="InterPro" id="IPR037607">
    <property type="entry name" value="DGK"/>
</dbReference>
<keyword evidence="5" id="KW-0862">Zinc</keyword>
<keyword evidence="14" id="KW-1185">Reference proteome</keyword>